<dbReference type="STRING" id="1423731.FC81_GL002107"/>
<accession>A0A0R1MDU7</accession>
<dbReference type="InterPro" id="IPR025608">
    <property type="entry name" value="TcpE"/>
</dbReference>
<evidence type="ECO:0000313" key="2">
    <source>
        <dbReference type="EMBL" id="KRL03445.1"/>
    </source>
</evidence>
<gene>
    <name evidence="2" type="ORF">FC81_GL002107</name>
</gene>
<organism evidence="2 3">
    <name type="scientific">Liquorilactobacillus capillatus DSM 19910</name>
    <dbReference type="NCBI Taxonomy" id="1423731"/>
    <lineage>
        <taxon>Bacteria</taxon>
        <taxon>Bacillati</taxon>
        <taxon>Bacillota</taxon>
        <taxon>Bacilli</taxon>
        <taxon>Lactobacillales</taxon>
        <taxon>Lactobacillaceae</taxon>
        <taxon>Liquorilactobacillus</taxon>
    </lineage>
</organism>
<dbReference type="OrthoDB" id="2286056at2"/>
<dbReference type="EMBL" id="AZEF01000003">
    <property type="protein sequence ID" value="KRL03445.1"/>
    <property type="molecule type" value="Genomic_DNA"/>
</dbReference>
<evidence type="ECO:0000313" key="3">
    <source>
        <dbReference type="Proteomes" id="UP000051621"/>
    </source>
</evidence>
<proteinExistence type="predicted"/>
<dbReference type="Proteomes" id="UP000051621">
    <property type="component" value="Unassembled WGS sequence"/>
</dbReference>
<dbReference type="RefSeq" id="WP_057741925.1">
    <property type="nucleotide sequence ID" value="NZ_AZEF01000003.1"/>
</dbReference>
<keyword evidence="1" id="KW-0812">Transmembrane</keyword>
<reference evidence="2 3" key="1">
    <citation type="journal article" date="2015" name="Genome Announc.">
        <title>Expanding the biotechnology potential of lactobacilli through comparative genomics of 213 strains and associated genera.</title>
        <authorList>
            <person name="Sun Z."/>
            <person name="Harris H.M."/>
            <person name="McCann A."/>
            <person name="Guo C."/>
            <person name="Argimon S."/>
            <person name="Zhang W."/>
            <person name="Yang X."/>
            <person name="Jeffery I.B."/>
            <person name="Cooney J.C."/>
            <person name="Kagawa T.F."/>
            <person name="Liu W."/>
            <person name="Song Y."/>
            <person name="Salvetti E."/>
            <person name="Wrobel A."/>
            <person name="Rasinkangas P."/>
            <person name="Parkhill J."/>
            <person name="Rea M.C."/>
            <person name="O'Sullivan O."/>
            <person name="Ritari J."/>
            <person name="Douillard F.P."/>
            <person name="Paul Ross R."/>
            <person name="Yang R."/>
            <person name="Briner A.E."/>
            <person name="Felis G.E."/>
            <person name="de Vos W.M."/>
            <person name="Barrangou R."/>
            <person name="Klaenhammer T.R."/>
            <person name="Caufield P.W."/>
            <person name="Cui Y."/>
            <person name="Zhang H."/>
            <person name="O'Toole P.W."/>
        </authorList>
    </citation>
    <scope>NUCLEOTIDE SEQUENCE [LARGE SCALE GENOMIC DNA]</scope>
    <source>
        <strain evidence="2 3">DSM 19910</strain>
    </source>
</reference>
<feature type="transmembrane region" description="Helical" evidence="1">
    <location>
        <begin position="70"/>
        <end position="88"/>
    </location>
</feature>
<sequence>MSEKQTKEQVYNYRKIFKKPIVIYRLNDQIKLPVGVEIRRVAIAIVIGLLLWLLKVVLLDYITFGLINKQFILLIYFLVPMWFGSGFLSEERAAFNGKNVFAFTKDLLVFWWTVKRPRKRFNDERSIPYQEEKVSFNESKLAIMKERGAGNAKPKKAVQNDIKEHAANEHGASVGVLQNTEPNNQ</sequence>
<dbReference type="Pfam" id="PF12648">
    <property type="entry name" value="TcpE"/>
    <property type="match status" value="1"/>
</dbReference>
<protein>
    <submittedName>
        <fullName evidence="2">Uncharacterized protein</fullName>
    </submittedName>
</protein>
<evidence type="ECO:0000256" key="1">
    <source>
        <dbReference type="SAM" id="Phobius"/>
    </source>
</evidence>
<comment type="caution">
    <text evidence="2">The sequence shown here is derived from an EMBL/GenBank/DDBJ whole genome shotgun (WGS) entry which is preliminary data.</text>
</comment>
<keyword evidence="1" id="KW-0472">Membrane</keyword>
<keyword evidence="3" id="KW-1185">Reference proteome</keyword>
<dbReference type="AlphaFoldDB" id="A0A0R1MDU7"/>
<feature type="transmembrane region" description="Helical" evidence="1">
    <location>
        <begin position="41"/>
        <end position="64"/>
    </location>
</feature>
<dbReference type="PATRIC" id="fig|1423731.3.peg.2165"/>
<keyword evidence="1" id="KW-1133">Transmembrane helix</keyword>
<name>A0A0R1MDU7_9LACO</name>